<keyword evidence="3" id="KW-1185">Reference proteome</keyword>
<dbReference type="KEGG" id="glz:GLAREA_02405"/>
<keyword evidence="1" id="KW-0472">Membrane</keyword>
<name>S3CJ05_GLAL2</name>
<keyword evidence="1" id="KW-1133">Transmembrane helix</keyword>
<dbReference type="EMBL" id="KE145370">
    <property type="protein sequence ID" value="EPE26492.1"/>
    <property type="molecule type" value="Genomic_DNA"/>
</dbReference>
<dbReference type="GeneID" id="19461462"/>
<dbReference type="PANTHER" id="PTHR35896">
    <property type="entry name" value="IG-LIKE DOMAIN-CONTAINING PROTEIN"/>
    <property type="match status" value="1"/>
</dbReference>
<dbReference type="HOGENOM" id="CLU_1855451_0_0_1"/>
<dbReference type="RefSeq" id="XP_008085682.1">
    <property type="nucleotide sequence ID" value="XM_008087491.1"/>
</dbReference>
<proteinExistence type="predicted"/>
<organism evidence="2 3">
    <name type="scientific">Glarea lozoyensis (strain ATCC 20868 / MF5171)</name>
    <dbReference type="NCBI Taxonomy" id="1116229"/>
    <lineage>
        <taxon>Eukaryota</taxon>
        <taxon>Fungi</taxon>
        <taxon>Dikarya</taxon>
        <taxon>Ascomycota</taxon>
        <taxon>Pezizomycotina</taxon>
        <taxon>Leotiomycetes</taxon>
        <taxon>Helotiales</taxon>
        <taxon>Helotiaceae</taxon>
        <taxon>Glarea</taxon>
    </lineage>
</organism>
<sequence length="138" mass="15295">MVFGVPSSPSMEALRKEVGNSLTWDSSSKVSRSLSKWKQIATHVLVSLLTASICWLYFTNSSTLTNKALAPASKLLHCGNSTAEARALGCEFDPLTVAWIPEPCINHQITKEFIAEYPWEAFSDRTSNELIVKDQMSE</sequence>
<dbReference type="AlphaFoldDB" id="S3CJ05"/>
<dbReference type="PANTHER" id="PTHR35896:SF3">
    <property type="entry name" value="MAJOR FACILITATOR SUPERFAMILY TRANSPORTER"/>
    <property type="match status" value="1"/>
</dbReference>
<accession>S3CJ05</accession>
<dbReference type="InterPro" id="IPR053008">
    <property type="entry name" value="Phomopsin_biosynth_assoc"/>
</dbReference>
<evidence type="ECO:0000313" key="3">
    <source>
        <dbReference type="Proteomes" id="UP000016922"/>
    </source>
</evidence>
<protein>
    <submittedName>
        <fullName evidence="2">Uncharacterized protein</fullName>
    </submittedName>
</protein>
<dbReference type="Proteomes" id="UP000016922">
    <property type="component" value="Unassembled WGS sequence"/>
</dbReference>
<reference evidence="2 3" key="1">
    <citation type="journal article" date="2013" name="BMC Genomics">
        <title>Genomics-driven discovery of the pneumocandin biosynthetic gene cluster in the fungus Glarea lozoyensis.</title>
        <authorList>
            <person name="Chen L."/>
            <person name="Yue Q."/>
            <person name="Zhang X."/>
            <person name="Xiang M."/>
            <person name="Wang C."/>
            <person name="Li S."/>
            <person name="Che Y."/>
            <person name="Ortiz-Lopez F.J."/>
            <person name="Bills G.F."/>
            <person name="Liu X."/>
            <person name="An Z."/>
        </authorList>
    </citation>
    <scope>NUCLEOTIDE SEQUENCE [LARGE SCALE GENOMIC DNA]</scope>
    <source>
        <strain evidence="3">ATCC 20868 / MF5171</strain>
    </source>
</reference>
<keyword evidence="1" id="KW-0812">Transmembrane</keyword>
<evidence type="ECO:0000313" key="2">
    <source>
        <dbReference type="EMBL" id="EPE26492.1"/>
    </source>
</evidence>
<evidence type="ECO:0000256" key="1">
    <source>
        <dbReference type="SAM" id="Phobius"/>
    </source>
</evidence>
<gene>
    <name evidence="2" type="ORF">GLAREA_02405</name>
</gene>
<feature type="transmembrane region" description="Helical" evidence="1">
    <location>
        <begin position="40"/>
        <end position="58"/>
    </location>
</feature>
<dbReference type="OrthoDB" id="3501153at2759"/>